<comment type="caution">
    <text evidence="2">The sequence shown here is derived from an EMBL/GenBank/DDBJ whole genome shotgun (WGS) entry which is preliminary data.</text>
</comment>
<keyword evidence="3" id="KW-1185">Reference proteome</keyword>
<evidence type="ECO:0000313" key="2">
    <source>
        <dbReference type="EMBL" id="KAK9885363.1"/>
    </source>
</evidence>
<dbReference type="Proteomes" id="UP001431783">
    <property type="component" value="Unassembled WGS sequence"/>
</dbReference>
<evidence type="ECO:0000256" key="1">
    <source>
        <dbReference type="SAM" id="SignalP"/>
    </source>
</evidence>
<evidence type="ECO:0000313" key="3">
    <source>
        <dbReference type="Proteomes" id="UP001431783"/>
    </source>
</evidence>
<organism evidence="2 3">
    <name type="scientific">Henosepilachna vigintioctopunctata</name>
    <dbReference type="NCBI Taxonomy" id="420089"/>
    <lineage>
        <taxon>Eukaryota</taxon>
        <taxon>Metazoa</taxon>
        <taxon>Ecdysozoa</taxon>
        <taxon>Arthropoda</taxon>
        <taxon>Hexapoda</taxon>
        <taxon>Insecta</taxon>
        <taxon>Pterygota</taxon>
        <taxon>Neoptera</taxon>
        <taxon>Endopterygota</taxon>
        <taxon>Coleoptera</taxon>
        <taxon>Polyphaga</taxon>
        <taxon>Cucujiformia</taxon>
        <taxon>Coccinelloidea</taxon>
        <taxon>Coccinellidae</taxon>
        <taxon>Epilachninae</taxon>
        <taxon>Epilachnini</taxon>
        <taxon>Henosepilachna</taxon>
    </lineage>
</organism>
<sequence>MILISIFFGCLTIYCVYSISCYRCETTMGTIIDDCANGPNYGELENCDAQLRSYRGKSQNSKLKPKNCVKVTGLDKYGRVFTARGCIPYDQNTCKDVVKRIGFFSDVEGGIKTYNVTHAAKMNVMHRLPLSQACLRFSLVS</sequence>
<keyword evidence="1" id="KW-0732">Signal</keyword>
<gene>
    <name evidence="2" type="ORF">WA026_010860</name>
</gene>
<feature type="chain" id="PRO_5043530992" evidence="1">
    <location>
        <begin position="19"/>
        <end position="141"/>
    </location>
</feature>
<dbReference type="EMBL" id="JARQZJ010000095">
    <property type="protein sequence ID" value="KAK9885363.1"/>
    <property type="molecule type" value="Genomic_DNA"/>
</dbReference>
<feature type="signal peptide" evidence="1">
    <location>
        <begin position="1"/>
        <end position="18"/>
    </location>
</feature>
<proteinExistence type="predicted"/>
<protein>
    <submittedName>
        <fullName evidence="2">Uncharacterized protein</fullName>
    </submittedName>
</protein>
<dbReference type="AlphaFoldDB" id="A0AAW1UXW9"/>
<name>A0AAW1UXW9_9CUCU</name>
<reference evidence="2 3" key="1">
    <citation type="submission" date="2023-03" db="EMBL/GenBank/DDBJ databases">
        <title>Genome insight into feeding habits of ladybird beetles.</title>
        <authorList>
            <person name="Li H.-S."/>
            <person name="Huang Y.-H."/>
            <person name="Pang H."/>
        </authorList>
    </citation>
    <scope>NUCLEOTIDE SEQUENCE [LARGE SCALE GENOMIC DNA]</scope>
    <source>
        <strain evidence="2">SYSU_2023b</strain>
        <tissue evidence="2">Whole body</tissue>
    </source>
</reference>
<accession>A0AAW1UXW9</accession>